<protein>
    <recommendedName>
        <fullName evidence="2">Cyanophycin synthase-like N-terminal domain-containing protein</fullName>
    </recommendedName>
</protein>
<evidence type="ECO:0000259" key="2">
    <source>
        <dbReference type="Pfam" id="PF18921"/>
    </source>
</evidence>
<name>A0A1H9Q1V7_9ACTN</name>
<feature type="region of interest" description="Disordered" evidence="1">
    <location>
        <begin position="374"/>
        <end position="544"/>
    </location>
</feature>
<proteinExistence type="predicted"/>
<dbReference type="AlphaFoldDB" id="A0A1H9Q1V7"/>
<dbReference type="EMBL" id="FOGP01000004">
    <property type="protein sequence ID" value="SER54576.1"/>
    <property type="molecule type" value="Genomic_DNA"/>
</dbReference>
<reference evidence="4" key="1">
    <citation type="submission" date="2016-10" db="EMBL/GenBank/DDBJ databases">
        <authorList>
            <person name="Varghese N."/>
            <person name="Submissions S."/>
        </authorList>
    </citation>
    <scope>NUCLEOTIDE SEQUENCE [LARGE SCALE GENOMIC DNA]</scope>
    <source>
        <strain evidence="4">KHGC19</strain>
    </source>
</reference>
<feature type="region of interest" description="Disordered" evidence="1">
    <location>
        <begin position="292"/>
        <end position="318"/>
    </location>
</feature>
<feature type="compositionally biased region" description="Acidic residues" evidence="1">
    <location>
        <begin position="451"/>
        <end position="477"/>
    </location>
</feature>
<feature type="region of interest" description="Disordered" evidence="1">
    <location>
        <begin position="241"/>
        <end position="267"/>
    </location>
</feature>
<evidence type="ECO:0000313" key="3">
    <source>
        <dbReference type="EMBL" id="SER54576.1"/>
    </source>
</evidence>
<sequence>MAKLIEIQRVEIGLENLTARVRIAPEAPLFTSEDLQGTTRIYNLMPHIIDHVCLGDAGETFKDCMGNTELAHLLEHVTVELLAQTNVAGDVTTGRTYPVEGEERGFDIELSCQDDVLTVGALSSAAWIIDWAFTGGEDASPDVDAIVSGLCGMIDSMGDDPADAYERSVMEELDAEAADQHQRALEERQREIAQREQEIEAARQEAERLAEEKRFRLEQERLRKEEAARLAREAAERAEAEEAARVAREQAEREAAERERERRAEEERLVAEAHRAAAALAASEAAAAERAAAGLNGASSSDPTISPEAYQSAHDDPLKAFPTDLVRASAPADHTASIPVDATAALGASETTALEVVDAGETSVMAPVGVDVEASTEAAPEEAPEEPTDEPVTVEAAPEEDVTAGVGPDSAAEPEPVAEDGADEAEKGEPFSAEETTVMDTTLIVAGTQEADADGPDEDAAEDVPAEDEDIVDDPVADEAVVGADAIAEDGSDEGAGASTDGFEDDLSEEGDQEDVPSDDYGQSSLFDVPVEEEEHIPGPRRVR</sequence>
<accession>A0A1H9Q1V7</accession>
<dbReference type="Proteomes" id="UP000199128">
    <property type="component" value="Unassembled WGS sequence"/>
</dbReference>
<feature type="domain" description="Cyanophycin synthase-like N-terminal" evidence="2">
    <location>
        <begin position="35"/>
        <end position="128"/>
    </location>
</feature>
<dbReference type="RefSeq" id="WP_091009200.1">
    <property type="nucleotide sequence ID" value="NZ_FOGP01000004.1"/>
</dbReference>
<feature type="compositionally biased region" description="Acidic residues" evidence="1">
    <location>
        <begin position="379"/>
        <end position="389"/>
    </location>
</feature>
<dbReference type="Pfam" id="PF18921">
    <property type="entry name" value="Cyanophycin_syn"/>
    <property type="match status" value="1"/>
</dbReference>
<dbReference type="InterPro" id="IPR044019">
    <property type="entry name" value="Cyanophycin_syn_N"/>
</dbReference>
<gene>
    <name evidence="3" type="ORF">SAMN05216446_1264</name>
</gene>
<evidence type="ECO:0000313" key="4">
    <source>
        <dbReference type="Proteomes" id="UP000199128"/>
    </source>
</evidence>
<organism evidence="3 4">
    <name type="scientific">Parafannyhessea umbonata</name>
    <dbReference type="NCBI Taxonomy" id="604330"/>
    <lineage>
        <taxon>Bacteria</taxon>
        <taxon>Bacillati</taxon>
        <taxon>Actinomycetota</taxon>
        <taxon>Coriobacteriia</taxon>
        <taxon>Coriobacteriales</taxon>
        <taxon>Atopobiaceae</taxon>
        <taxon>Parafannyhessea</taxon>
    </lineage>
</organism>
<feature type="compositionally biased region" description="Acidic residues" evidence="1">
    <location>
        <begin position="502"/>
        <end position="518"/>
    </location>
</feature>
<evidence type="ECO:0000256" key="1">
    <source>
        <dbReference type="SAM" id="MobiDB-lite"/>
    </source>
</evidence>